<dbReference type="Proteomes" id="UP001420932">
    <property type="component" value="Unassembled WGS sequence"/>
</dbReference>
<dbReference type="AlphaFoldDB" id="A0AAP0JYS7"/>
<organism evidence="1 2">
    <name type="scientific">Stephania yunnanensis</name>
    <dbReference type="NCBI Taxonomy" id="152371"/>
    <lineage>
        <taxon>Eukaryota</taxon>
        <taxon>Viridiplantae</taxon>
        <taxon>Streptophyta</taxon>
        <taxon>Embryophyta</taxon>
        <taxon>Tracheophyta</taxon>
        <taxon>Spermatophyta</taxon>
        <taxon>Magnoliopsida</taxon>
        <taxon>Ranunculales</taxon>
        <taxon>Menispermaceae</taxon>
        <taxon>Menispermoideae</taxon>
        <taxon>Cissampelideae</taxon>
        <taxon>Stephania</taxon>
    </lineage>
</organism>
<reference evidence="1 2" key="1">
    <citation type="submission" date="2024-01" db="EMBL/GenBank/DDBJ databases">
        <title>Genome assemblies of Stephania.</title>
        <authorList>
            <person name="Yang L."/>
        </authorList>
    </citation>
    <scope>NUCLEOTIDE SEQUENCE [LARGE SCALE GENOMIC DNA]</scope>
    <source>
        <strain evidence="1">YNDBR</strain>
        <tissue evidence="1">Leaf</tissue>
    </source>
</reference>
<accession>A0AAP0JYS7</accession>
<dbReference type="EMBL" id="JBBNAF010000005">
    <property type="protein sequence ID" value="KAK9142647.1"/>
    <property type="molecule type" value="Genomic_DNA"/>
</dbReference>
<evidence type="ECO:0000313" key="2">
    <source>
        <dbReference type="Proteomes" id="UP001420932"/>
    </source>
</evidence>
<comment type="caution">
    <text evidence="1">The sequence shown here is derived from an EMBL/GenBank/DDBJ whole genome shotgun (WGS) entry which is preliminary data.</text>
</comment>
<gene>
    <name evidence="1" type="ORF">Syun_012047</name>
</gene>
<protein>
    <submittedName>
        <fullName evidence="1">Uncharacterized protein</fullName>
    </submittedName>
</protein>
<evidence type="ECO:0000313" key="1">
    <source>
        <dbReference type="EMBL" id="KAK9142647.1"/>
    </source>
</evidence>
<sequence>MSMCLLTRWSIRLWNEVSAREQGSWATALTTREMVFYLVYGLMYTRQVS</sequence>
<keyword evidence="2" id="KW-1185">Reference proteome</keyword>
<name>A0AAP0JYS7_9MAGN</name>
<proteinExistence type="predicted"/>